<dbReference type="GO" id="GO:0003735">
    <property type="term" value="F:structural constituent of ribosome"/>
    <property type="evidence" value="ECO:0007669"/>
    <property type="project" value="InterPro"/>
</dbReference>
<evidence type="ECO:0000313" key="2">
    <source>
        <dbReference type="Proteomes" id="UP001064489"/>
    </source>
</evidence>
<dbReference type="Proteomes" id="UP001064489">
    <property type="component" value="Chromosome 3"/>
</dbReference>
<reference evidence="1" key="2">
    <citation type="submission" date="2023-02" db="EMBL/GenBank/DDBJ databases">
        <authorList>
            <person name="Swenson N.G."/>
            <person name="Wegrzyn J.L."/>
            <person name="Mcevoy S.L."/>
        </authorList>
    </citation>
    <scope>NUCLEOTIDE SEQUENCE</scope>
    <source>
        <strain evidence="1">91603</strain>
        <tissue evidence="1">Leaf</tissue>
    </source>
</reference>
<keyword evidence="2" id="KW-1185">Reference proteome</keyword>
<dbReference type="GO" id="GO:0006412">
    <property type="term" value="P:translation"/>
    <property type="evidence" value="ECO:0007669"/>
    <property type="project" value="InterPro"/>
</dbReference>
<dbReference type="Gene3D" id="3.10.20.10">
    <property type="match status" value="1"/>
</dbReference>
<comment type="caution">
    <text evidence="1">The sequence shown here is derived from an EMBL/GenBank/DDBJ whole genome shotgun (WGS) entry which is preliminary data.</text>
</comment>
<dbReference type="InterPro" id="IPR028877">
    <property type="entry name" value="Ribosomal_eL20"/>
</dbReference>
<dbReference type="EMBL" id="JAJSOW010000100">
    <property type="protein sequence ID" value="KAI9185946.1"/>
    <property type="molecule type" value="Genomic_DNA"/>
</dbReference>
<reference evidence="1" key="1">
    <citation type="journal article" date="2022" name="Plant J.">
        <title>Strategies of tolerance reflected in two North American maple genomes.</title>
        <authorList>
            <person name="McEvoy S.L."/>
            <person name="Sezen U.U."/>
            <person name="Trouern-Trend A."/>
            <person name="McMahon S.M."/>
            <person name="Schaberg P.G."/>
            <person name="Yang J."/>
            <person name="Wegrzyn J.L."/>
            <person name="Swenson N.G."/>
        </authorList>
    </citation>
    <scope>NUCLEOTIDE SEQUENCE</scope>
    <source>
        <strain evidence="1">91603</strain>
    </source>
</reference>
<dbReference type="AlphaFoldDB" id="A0AAD5J4L0"/>
<dbReference type="PANTHER" id="PTHR10052">
    <property type="entry name" value="60S RIBOSOMAL PROTEIN L18A"/>
    <property type="match status" value="1"/>
</dbReference>
<dbReference type="InterPro" id="IPR021138">
    <property type="entry name" value="Ribosomal_eL20_eukaryotes"/>
</dbReference>
<dbReference type="GO" id="GO:0005840">
    <property type="term" value="C:ribosome"/>
    <property type="evidence" value="ECO:0007669"/>
    <property type="project" value="InterPro"/>
</dbReference>
<organism evidence="1 2">
    <name type="scientific">Acer negundo</name>
    <name type="common">Box elder</name>
    <dbReference type="NCBI Taxonomy" id="4023"/>
    <lineage>
        <taxon>Eukaryota</taxon>
        <taxon>Viridiplantae</taxon>
        <taxon>Streptophyta</taxon>
        <taxon>Embryophyta</taxon>
        <taxon>Tracheophyta</taxon>
        <taxon>Spermatophyta</taxon>
        <taxon>Magnoliopsida</taxon>
        <taxon>eudicotyledons</taxon>
        <taxon>Gunneridae</taxon>
        <taxon>Pentapetalae</taxon>
        <taxon>rosids</taxon>
        <taxon>malvids</taxon>
        <taxon>Sapindales</taxon>
        <taxon>Sapindaceae</taxon>
        <taxon>Hippocastanoideae</taxon>
        <taxon>Acereae</taxon>
        <taxon>Acer</taxon>
    </lineage>
</organism>
<sequence length="76" mass="8817">MGVFRFHQYQMMGRALPIENDDHPKIYRMKLWATNEVRAKSKFWTLSVVGLSKSELKIPFQGLKSLSHGLICHSRA</sequence>
<gene>
    <name evidence="1" type="ORF">LWI28_012214</name>
</gene>
<evidence type="ECO:0000313" key="1">
    <source>
        <dbReference type="EMBL" id="KAI9185946.1"/>
    </source>
</evidence>
<accession>A0AAD5J4L0</accession>
<protein>
    <recommendedName>
        <fullName evidence="3">Ribosomal protein 50S-L18Ae/60S-L20/60S-L18A domain-containing protein</fullName>
    </recommendedName>
</protein>
<name>A0AAD5J4L0_ACENE</name>
<dbReference type="HAMAP" id="MF_00273">
    <property type="entry name" value="Ribosomal_eL20"/>
    <property type="match status" value="1"/>
</dbReference>
<evidence type="ECO:0008006" key="3">
    <source>
        <dbReference type="Google" id="ProtNLM"/>
    </source>
</evidence>
<proteinExistence type="inferred from homology"/>